<accession>A0A840ISG0</accession>
<dbReference type="Gene3D" id="3.40.190.10">
    <property type="entry name" value="Periplasmic binding protein-like II"/>
    <property type="match status" value="2"/>
</dbReference>
<organism evidence="4 5">
    <name type="scientific">Amycolatopsis jiangsuensis</name>
    <dbReference type="NCBI Taxonomy" id="1181879"/>
    <lineage>
        <taxon>Bacteria</taxon>
        <taxon>Bacillati</taxon>
        <taxon>Actinomycetota</taxon>
        <taxon>Actinomycetes</taxon>
        <taxon>Pseudonocardiales</taxon>
        <taxon>Pseudonocardiaceae</taxon>
        <taxon>Amycolatopsis</taxon>
    </lineage>
</organism>
<reference evidence="4 5" key="1">
    <citation type="submission" date="2020-08" db="EMBL/GenBank/DDBJ databases">
        <title>Sequencing the genomes of 1000 actinobacteria strains.</title>
        <authorList>
            <person name="Klenk H.-P."/>
        </authorList>
    </citation>
    <scope>NUCLEOTIDE SEQUENCE [LARGE SCALE GENOMIC DNA]</scope>
    <source>
        <strain evidence="4 5">DSM 45859</strain>
    </source>
</reference>
<dbReference type="Proteomes" id="UP000581769">
    <property type="component" value="Unassembled WGS sequence"/>
</dbReference>
<keyword evidence="1 2" id="KW-0732">Signal</keyword>
<dbReference type="RefSeq" id="WP_184778930.1">
    <property type="nucleotide sequence ID" value="NZ_JACHMG010000001.1"/>
</dbReference>
<dbReference type="AlphaFoldDB" id="A0A840ISG0"/>
<keyword evidence="5" id="KW-1185">Reference proteome</keyword>
<dbReference type="PANTHER" id="PTHR35936:SF17">
    <property type="entry name" value="ARGININE-BINDING EXTRACELLULAR PROTEIN ARTP"/>
    <property type="match status" value="1"/>
</dbReference>
<dbReference type="SUPFAM" id="SSF53850">
    <property type="entry name" value="Periplasmic binding protein-like II"/>
    <property type="match status" value="1"/>
</dbReference>
<dbReference type="SMART" id="SM00062">
    <property type="entry name" value="PBPb"/>
    <property type="match status" value="1"/>
</dbReference>
<sequence>MSRARTLTAGVVCACLLAACANPDDGAEGSAGSHTADLLTEVARDPALAAMVPPEIARRGSVTAAVNPSSPPIKFLDGAGRITGFTPRLVAAAGKMLGLDVVLQQTSFDALIPGLEARRFDLVLSVNDLAGRREKTDFIDYLRTGTAILGASTLSRDSVTPQTLCGLSMGYVRGNVQQDLVAAAGRSCARAGAATVSGSAFQDLNAAILAVQSGQMDAAWGDAPSISYNAEKNPGRYKVLYREISGPYGIGVGKQQAALRDALRAALLKCVRDGIYQRLLEDYGLTDYALPELPLNTGPADDAE</sequence>
<dbReference type="PROSITE" id="PS51257">
    <property type="entry name" value="PROKAR_LIPOPROTEIN"/>
    <property type="match status" value="1"/>
</dbReference>
<dbReference type="Pfam" id="PF00497">
    <property type="entry name" value="SBP_bac_3"/>
    <property type="match status" value="1"/>
</dbReference>
<comment type="caution">
    <text evidence="4">The sequence shown here is derived from an EMBL/GenBank/DDBJ whole genome shotgun (WGS) entry which is preliminary data.</text>
</comment>
<name>A0A840ISG0_9PSEU</name>
<evidence type="ECO:0000313" key="5">
    <source>
        <dbReference type="Proteomes" id="UP000581769"/>
    </source>
</evidence>
<gene>
    <name evidence="4" type="ORF">BJY18_001573</name>
</gene>
<evidence type="ECO:0000256" key="2">
    <source>
        <dbReference type="SAM" id="SignalP"/>
    </source>
</evidence>
<proteinExistence type="predicted"/>
<dbReference type="InterPro" id="IPR001638">
    <property type="entry name" value="Solute-binding_3/MltF_N"/>
</dbReference>
<evidence type="ECO:0000256" key="1">
    <source>
        <dbReference type="ARBA" id="ARBA00022729"/>
    </source>
</evidence>
<evidence type="ECO:0000313" key="4">
    <source>
        <dbReference type="EMBL" id="MBB4684088.1"/>
    </source>
</evidence>
<evidence type="ECO:0000259" key="3">
    <source>
        <dbReference type="SMART" id="SM00062"/>
    </source>
</evidence>
<feature type="signal peptide" evidence="2">
    <location>
        <begin position="1"/>
        <end position="21"/>
    </location>
</feature>
<protein>
    <submittedName>
        <fullName evidence="4">ABC-type amino acid transport substrate-binding protein</fullName>
    </submittedName>
</protein>
<feature type="domain" description="Solute-binding protein family 3/N-terminal" evidence="3">
    <location>
        <begin position="61"/>
        <end position="287"/>
    </location>
</feature>
<feature type="chain" id="PRO_5038515599" evidence="2">
    <location>
        <begin position="22"/>
        <end position="304"/>
    </location>
</feature>
<dbReference type="EMBL" id="JACHMG010000001">
    <property type="protein sequence ID" value="MBB4684088.1"/>
    <property type="molecule type" value="Genomic_DNA"/>
</dbReference>
<dbReference type="PANTHER" id="PTHR35936">
    <property type="entry name" value="MEMBRANE-BOUND LYTIC MUREIN TRANSGLYCOSYLASE F"/>
    <property type="match status" value="1"/>
</dbReference>